<gene>
    <name evidence="2" type="ORF">BJ554DRAFT_7066</name>
</gene>
<protein>
    <submittedName>
        <fullName evidence="2">Uncharacterized protein</fullName>
    </submittedName>
</protein>
<organism evidence="2 3">
    <name type="scientific">Olpidium bornovanus</name>
    <dbReference type="NCBI Taxonomy" id="278681"/>
    <lineage>
        <taxon>Eukaryota</taxon>
        <taxon>Fungi</taxon>
        <taxon>Fungi incertae sedis</taxon>
        <taxon>Olpidiomycota</taxon>
        <taxon>Olpidiomycotina</taxon>
        <taxon>Olpidiomycetes</taxon>
        <taxon>Olpidiales</taxon>
        <taxon>Olpidiaceae</taxon>
        <taxon>Olpidium</taxon>
    </lineage>
</organism>
<comment type="caution">
    <text evidence="2">The sequence shown here is derived from an EMBL/GenBank/DDBJ whole genome shotgun (WGS) entry which is preliminary data.</text>
</comment>
<reference evidence="2 3" key="1">
    <citation type="journal article" name="Sci. Rep.">
        <title>Genome-scale phylogenetic analyses confirm Olpidium as the closest living zoosporic fungus to the non-flagellated, terrestrial fungi.</title>
        <authorList>
            <person name="Chang Y."/>
            <person name="Rochon D."/>
            <person name="Sekimoto S."/>
            <person name="Wang Y."/>
            <person name="Chovatia M."/>
            <person name="Sandor L."/>
            <person name="Salamov A."/>
            <person name="Grigoriev I.V."/>
            <person name="Stajich J.E."/>
            <person name="Spatafora J.W."/>
        </authorList>
    </citation>
    <scope>NUCLEOTIDE SEQUENCE [LARGE SCALE GENOMIC DNA]</scope>
    <source>
        <strain evidence="2">S191</strain>
    </source>
</reference>
<name>A0A8H8DJL5_9FUNG</name>
<feature type="compositionally biased region" description="Basic and acidic residues" evidence="1">
    <location>
        <begin position="15"/>
        <end position="25"/>
    </location>
</feature>
<dbReference type="AlphaFoldDB" id="A0A8H8DJL5"/>
<dbReference type="EMBL" id="JAEFCI010004623">
    <property type="protein sequence ID" value="KAG5460838.1"/>
    <property type="molecule type" value="Genomic_DNA"/>
</dbReference>
<sequence>MPGKHAGRSPAFEPRAPDPNRRSLGVREEPAIPFIELLSLFKLIGRSGEGFAEESPAMYGPESGVRRVGKKGKAGCIFVRRGAAYLRDTVWAARHGTALGGLGWPGSLRAEEETAGGGKGAFASRDRRSHCERGKASVTAAFAASRAHGLSLGDWAGFGRGGRRRPCAARAVSQFQTTNFPETRKAFPTGRGRRVVRGRGTGGRQRFSAGTGLLAPSADGANCAPCPRGVPRTAAGASEDDERAREGRGARMTAASLKFLGWPTMLLYALSNLQWQQLPSPAEQALSAAGGKAAVTSANETLFHEVLSCIALLCQKFPAEAATEFKRPIHWQTAVRPQSFATSEGFTVNLKWGREKKTLSLSASLSLFRRFSAI</sequence>
<evidence type="ECO:0000256" key="1">
    <source>
        <dbReference type="SAM" id="MobiDB-lite"/>
    </source>
</evidence>
<evidence type="ECO:0000313" key="2">
    <source>
        <dbReference type="EMBL" id="KAG5460838.1"/>
    </source>
</evidence>
<evidence type="ECO:0000313" key="3">
    <source>
        <dbReference type="Proteomes" id="UP000673691"/>
    </source>
</evidence>
<feature type="region of interest" description="Disordered" evidence="1">
    <location>
        <begin position="1"/>
        <end position="25"/>
    </location>
</feature>
<proteinExistence type="predicted"/>
<dbReference type="Proteomes" id="UP000673691">
    <property type="component" value="Unassembled WGS sequence"/>
</dbReference>
<accession>A0A8H8DJL5</accession>
<keyword evidence="3" id="KW-1185">Reference proteome</keyword>